<gene>
    <name evidence="2" type="ORF">AVEN_164957_1</name>
</gene>
<dbReference type="AlphaFoldDB" id="A0A4Y2PQ55"/>
<feature type="region of interest" description="Disordered" evidence="1">
    <location>
        <begin position="1"/>
        <end position="30"/>
    </location>
</feature>
<evidence type="ECO:0000313" key="3">
    <source>
        <dbReference type="Proteomes" id="UP000499080"/>
    </source>
</evidence>
<evidence type="ECO:0000256" key="1">
    <source>
        <dbReference type="SAM" id="MobiDB-lite"/>
    </source>
</evidence>
<comment type="caution">
    <text evidence="2">The sequence shown here is derived from an EMBL/GenBank/DDBJ whole genome shotgun (WGS) entry which is preliminary data.</text>
</comment>
<dbReference type="Proteomes" id="UP000499080">
    <property type="component" value="Unassembled WGS sequence"/>
</dbReference>
<organism evidence="2 3">
    <name type="scientific">Araneus ventricosus</name>
    <name type="common">Orbweaver spider</name>
    <name type="synonym">Epeira ventricosa</name>
    <dbReference type="NCBI Taxonomy" id="182803"/>
    <lineage>
        <taxon>Eukaryota</taxon>
        <taxon>Metazoa</taxon>
        <taxon>Ecdysozoa</taxon>
        <taxon>Arthropoda</taxon>
        <taxon>Chelicerata</taxon>
        <taxon>Arachnida</taxon>
        <taxon>Araneae</taxon>
        <taxon>Araneomorphae</taxon>
        <taxon>Entelegynae</taxon>
        <taxon>Araneoidea</taxon>
        <taxon>Araneidae</taxon>
        <taxon>Araneus</taxon>
    </lineage>
</organism>
<protein>
    <submittedName>
        <fullName evidence="2">Uncharacterized protein</fullName>
    </submittedName>
</protein>
<reference evidence="2 3" key="1">
    <citation type="journal article" date="2019" name="Sci. Rep.">
        <title>Orb-weaving spider Araneus ventricosus genome elucidates the spidroin gene catalogue.</title>
        <authorList>
            <person name="Kono N."/>
            <person name="Nakamura H."/>
            <person name="Ohtoshi R."/>
            <person name="Moran D.A.P."/>
            <person name="Shinohara A."/>
            <person name="Yoshida Y."/>
            <person name="Fujiwara M."/>
            <person name="Mori M."/>
            <person name="Tomita M."/>
            <person name="Arakawa K."/>
        </authorList>
    </citation>
    <scope>NUCLEOTIDE SEQUENCE [LARGE SCALE GENOMIC DNA]</scope>
</reference>
<feature type="non-terminal residue" evidence="2">
    <location>
        <position position="51"/>
    </location>
</feature>
<evidence type="ECO:0000313" key="2">
    <source>
        <dbReference type="EMBL" id="GBN52377.1"/>
    </source>
</evidence>
<sequence>MTHGSITRDLSEERSENYGSGTYGSNMTERLRTNIISGAVPGGGIRGTNNR</sequence>
<proteinExistence type="predicted"/>
<keyword evidence="3" id="KW-1185">Reference proteome</keyword>
<accession>A0A4Y2PQ55</accession>
<dbReference type="EMBL" id="BGPR01011656">
    <property type="protein sequence ID" value="GBN52377.1"/>
    <property type="molecule type" value="Genomic_DNA"/>
</dbReference>
<name>A0A4Y2PQ55_ARAVE</name>
<feature type="compositionally biased region" description="Polar residues" evidence="1">
    <location>
        <begin position="17"/>
        <end position="28"/>
    </location>
</feature>